<dbReference type="KEGG" id="vg:80539430"/>
<dbReference type="EMBL" id="MT844067">
    <property type="protein sequence ID" value="QOD40029.1"/>
    <property type="molecule type" value="Genomic_DNA"/>
</dbReference>
<protein>
    <submittedName>
        <fullName evidence="1">Fgf-1</fullName>
    </submittedName>
</protein>
<name>A0AAE7SXP7_9BBAC</name>
<keyword evidence="2" id="KW-1185">Reference proteome</keyword>
<proteinExistence type="predicted"/>
<dbReference type="InterPro" id="IPR008996">
    <property type="entry name" value="IL1/FGF"/>
</dbReference>
<reference evidence="1" key="1">
    <citation type="journal article" date="2020" name="Viruses">
        <title>Genome Analysis of a Novel Clade b Betabaculovirus Isolated from the Legume Pest Matsumuraeses phaseoli (Lepidoptera: Tortricidae).</title>
        <authorList>
            <person name="Shu R."/>
            <person name="Meng Q."/>
            <person name="Miao L."/>
            <person name="Liang H."/>
            <person name="Chen J."/>
            <person name="Xu Y."/>
            <person name="Cheng L."/>
            <person name="Jin W."/>
            <person name="Qin Q."/>
            <person name="Zhang H."/>
        </authorList>
    </citation>
    <scope>NUCLEOTIDE SEQUENCE</scope>
    <source>
        <strain evidence="1">IOZ01</strain>
    </source>
</reference>
<dbReference type="RefSeq" id="YP_010800784.1">
    <property type="nucleotide sequence ID" value="NC_076905.1"/>
</dbReference>
<dbReference type="Proteomes" id="UP000829694">
    <property type="component" value="Segment"/>
</dbReference>
<accession>A0AAE7SXP7</accession>
<gene>
    <name evidence="1" type="primary">fgf-1</name>
    <name evidence="1" type="ORF">H4Q86_066</name>
</gene>
<evidence type="ECO:0000313" key="1">
    <source>
        <dbReference type="EMBL" id="QOD40029.1"/>
    </source>
</evidence>
<sequence length="226" mass="26351">MHLISITPLLTIVQFVWSVSCVGTLHPANNMDHVFCIHGDNIMVRPKTETMCSQIEFNVHKHENNLVLNFKTPSGVCKYMCIDKCGAVYYNSVYHTEDCKLTTSSFDTLDTLSVHRGNYSDFVAFNSYMIPLSYKHGDSLERMYKFVSVKYNEINTKQTCQLMLTPSKTTQSCTETQERRGDLYYNYRKHYRDYSFWNKLLILVGYIHYVIPNNSTALSYIEYNNK</sequence>
<dbReference type="GeneID" id="80539430"/>
<evidence type="ECO:0000313" key="2">
    <source>
        <dbReference type="Proteomes" id="UP000829694"/>
    </source>
</evidence>
<organism evidence="1 2">
    <name type="scientific">Matsumuraeses phaseoli granulovirus</name>
    <dbReference type="NCBI Taxonomy" id="2760664"/>
    <lineage>
        <taxon>Viruses</taxon>
        <taxon>Viruses incertae sedis</taxon>
        <taxon>Naldaviricetes</taxon>
        <taxon>Lefavirales</taxon>
        <taxon>Baculoviridae</taxon>
        <taxon>Betabaculovirus</taxon>
        <taxon>Betabaculovirus maphaseoli</taxon>
    </lineage>
</organism>
<dbReference type="SUPFAM" id="SSF50353">
    <property type="entry name" value="Cytokine"/>
    <property type="match status" value="1"/>
</dbReference>